<evidence type="ECO:0000313" key="6">
    <source>
        <dbReference type="Proteomes" id="UP001597545"/>
    </source>
</evidence>
<evidence type="ECO:0000256" key="3">
    <source>
        <dbReference type="ARBA" id="ARBA00022801"/>
    </source>
</evidence>
<dbReference type="GO" id="GO:0016787">
    <property type="term" value="F:hydrolase activity"/>
    <property type="evidence" value="ECO:0007669"/>
    <property type="project" value="UniProtKB-KW"/>
</dbReference>
<keyword evidence="3 5" id="KW-0378">Hydrolase</keyword>
<dbReference type="EMBL" id="JBHULR010000021">
    <property type="protein sequence ID" value="MFD2549869.1"/>
    <property type="molecule type" value="Genomic_DNA"/>
</dbReference>
<evidence type="ECO:0000256" key="2">
    <source>
        <dbReference type="ARBA" id="ARBA00022729"/>
    </source>
</evidence>
<dbReference type="NCBIfam" id="NF045579">
    <property type="entry name" value="rhamnoside_JR"/>
    <property type="match status" value="1"/>
</dbReference>
<dbReference type="Proteomes" id="UP001597545">
    <property type="component" value="Unassembled WGS sequence"/>
</dbReference>
<comment type="caution">
    <text evidence="5">The sequence shown here is derived from an EMBL/GenBank/DDBJ whole genome shotgun (WGS) entry which is preliminary data.</text>
</comment>
<dbReference type="SUPFAM" id="SSF49785">
    <property type="entry name" value="Galactose-binding domain-like"/>
    <property type="match status" value="2"/>
</dbReference>
<comment type="similarity">
    <text evidence="1">Belongs to the glycosyl hydrolase 2 family.</text>
</comment>
<accession>A0ABW5KLL9</accession>
<dbReference type="InterPro" id="IPR006104">
    <property type="entry name" value="Glyco_hydro_2_N"/>
</dbReference>
<evidence type="ECO:0000256" key="1">
    <source>
        <dbReference type="ARBA" id="ARBA00007401"/>
    </source>
</evidence>
<dbReference type="PANTHER" id="PTHR43817:SF1">
    <property type="entry name" value="HYDROLASE, FAMILY 43, PUTATIVE (AFU_ORTHOLOGUE AFUA_3G01660)-RELATED"/>
    <property type="match status" value="1"/>
</dbReference>
<evidence type="ECO:0000259" key="4">
    <source>
        <dbReference type="Pfam" id="PF02837"/>
    </source>
</evidence>
<keyword evidence="6" id="KW-1185">Reference proteome</keyword>
<feature type="domain" description="Glycosyl hydrolases family 2 sugar binding" evidence="4">
    <location>
        <begin position="970"/>
        <end position="1081"/>
    </location>
</feature>
<dbReference type="InterPro" id="IPR008979">
    <property type="entry name" value="Galactose-bd-like_sf"/>
</dbReference>
<dbReference type="Pfam" id="PF02837">
    <property type="entry name" value="Glyco_hydro_2_N"/>
    <property type="match status" value="1"/>
</dbReference>
<organism evidence="5 6">
    <name type="scientific">Sphingobacterium suaedae</name>
    <dbReference type="NCBI Taxonomy" id="1686402"/>
    <lineage>
        <taxon>Bacteria</taxon>
        <taxon>Pseudomonadati</taxon>
        <taxon>Bacteroidota</taxon>
        <taxon>Sphingobacteriia</taxon>
        <taxon>Sphingobacteriales</taxon>
        <taxon>Sphingobacteriaceae</taxon>
        <taxon>Sphingobacterium</taxon>
    </lineage>
</organism>
<reference evidence="6" key="1">
    <citation type="journal article" date="2019" name="Int. J. Syst. Evol. Microbiol.">
        <title>The Global Catalogue of Microorganisms (GCM) 10K type strain sequencing project: providing services to taxonomists for standard genome sequencing and annotation.</title>
        <authorList>
            <consortium name="The Broad Institute Genomics Platform"/>
            <consortium name="The Broad Institute Genome Sequencing Center for Infectious Disease"/>
            <person name="Wu L."/>
            <person name="Ma J."/>
        </authorList>
    </citation>
    <scope>NUCLEOTIDE SEQUENCE [LARGE SCALE GENOMIC DNA]</scope>
    <source>
        <strain evidence="6">KCTC 42662</strain>
    </source>
</reference>
<sequence>MQNRHYITLVLVLGWITSFGQIKGIPSSLVALDQRSYVDAKPWVVWYFMHASYSKEGIKADLEAMAANNIAGAYFTPIKAKTDPPLFDPPMETMTPAWWDMFRYLVEEAKKHNIQIALFPNDGFATAGGPWIKPAQSMQKVVAADTTVTVRDKGKHILQLPEPERIAGYYEDIQLYAIPLRNSVRTSHTDKPVVSSSYNEDLQRLSIKNNKQAFATSQPGWIQYTFSQPFSANALKIEWNASNYQANRLKVLVSDDGAHFKELTQLQSPRMGWLDWDNGVTHTIPYSTAKVFRFVYDPAGSEPGAEDLDFAKWKPSLKLLGITLFEEPRVNQYEGKTGEIWRVSVPTDPSWVYKPNVIQSETLRILPKPSPDGRVEIDLPQGIWKIVRMGHTSTGHKNETAGAAKGLECDKLDADAMAFQFEQWYGKAKQMVDPAVSKDVLTVYHIDSWESGSQNWTKHMPAEFQSRRGYALDRFLPVLAGYVVGDVSTSEAFLHDYRQTIAELLEEKGFQTLRRMADKYGVQFTAETTAPVMASDGLSHFRFTDRTMGEFWFRSPSHDKPNDILDAISGGHIYGKNVVMSEAFTQIRMQWDEHPRLLKPVQDRNYALGVNNLAYHVYVHNPWMDRKPGMTLDGVGLYFQRDQIWWKPGKAWVDYAIRAQQLLQHGTPVRDIAVFIGEEIPRRAVLPDRLVHALPGIIGNERVRRTDSLLRNTGQPLQKIASVTTSANMYQPEDWIDPLQGYAYDSFNPQALLTQAKVVDGKVVFSDHIGYRVLIVPGKHLLNPNADAFSLPVLQRFATLIEQGATVLFQEVPKKQWGIVSPADSSAFQSVLSKLFGNLQTQQDLQHKTLGKGKVYVGAYNAHDFSPWGLDKDVVVDGGKNTWLAWNHRQFAGGDSYFIANQDSSARRVRISFRSSAAHAYLYNAVTDKLAPLSFENQDGRAEVQIDLDAYASYFVLFSQQHLKLPEWSVARTTTLASKWTLQLDGVEHKPIVQRQPDFWTNTTIDEVRYHSGTGRYVTAVNVQESLAGKRVALRLTEVEGMAEIKVNGRAAGVIWTKPYELDVTDYIKQGSNSLEIKVYNTWGNRFGYEARHDPAQKQVQTTATPKFLKELQPAGLKGDVQWVWYAISE</sequence>
<keyword evidence="2" id="KW-0732">Signal</keyword>
<dbReference type="PANTHER" id="PTHR43817">
    <property type="entry name" value="GLYCOSYL HYDROLASE"/>
    <property type="match status" value="1"/>
</dbReference>
<name>A0ABW5KLL9_9SPHI</name>
<gene>
    <name evidence="5" type="ORF">ACFSR5_19650</name>
</gene>
<dbReference type="Gene3D" id="2.60.120.260">
    <property type="entry name" value="Galactose-binding domain-like"/>
    <property type="match status" value="2"/>
</dbReference>
<dbReference type="Pfam" id="PF17132">
    <property type="entry name" value="Glyco_hydro_106"/>
    <property type="match status" value="2"/>
</dbReference>
<evidence type="ECO:0000313" key="5">
    <source>
        <dbReference type="EMBL" id="MFD2549869.1"/>
    </source>
</evidence>
<protein>
    <submittedName>
        <fullName evidence="5">Glycosyl hydrolase</fullName>
    </submittedName>
</protein>
<proteinExistence type="inferred from homology"/>
<dbReference type="RefSeq" id="WP_380906222.1">
    <property type="nucleotide sequence ID" value="NZ_JBHUEG010000018.1"/>
</dbReference>